<evidence type="ECO:0000256" key="1">
    <source>
        <dbReference type="SAM" id="MobiDB-lite"/>
    </source>
</evidence>
<organism evidence="2 3">
    <name type="scientific">Reticulomyxa filosa</name>
    <dbReference type="NCBI Taxonomy" id="46433"/>
    <lineage>
        <taxon>Eukaryota</taxon>
        <taxon>Sar</taxon>
        <taxon>Rhizaria</taxon>
        <taxon>Retaria</taxon>
        <taxon>Foraminifera</taxon>
        <taxon>Monothalamids</taxon>
        <taxon>Reticulomyxidae</taxon>
        <taxon>Reticulomyxa</taxon>
    </lineage>
</organism>
<sequence length="197" mass="23000">MQSGALKLLLDIQIKMQSANSQTRNAADCDYSLFNGKSVMKSDMLSGLFGDSKKETSENDDIPYMNVKKRRTNEQSSQMQVQIAVRPEVDDKKKEEEITFSNMWKFSTRIDTISYTHHHQPCNQHSSDGDEKAKGQSIRQPKFIDEIMSMKSRKEKSRKYTNLNNVVLLKNVQFWKMKKKSKRHWKTMAIQSRKCPR</sequence>
<evidence type="ECO:0000313" key="3">
    <source>
        <dbReference type="Proteomes" id="UP000023152"/>
    </source>
</evidence>
<reference evidence="2 3" key="1">
    <citation type="journal article" date="2013" name="Curr. Biol.">
        <title>The Genome of the Foraminiferan Reticulomyxa filosa.</title>
        <authorList>
            <person name="Glockner G."/>
            <person name="Hulsmann N."/>
            <person name="Schleicher M."/>
            <person name="Noegel A.A."/>
            <person name="Eichinger L."/>
            <person name="Gallinger C."/>
            <person name="Pawlowski J."/>
            <person name="Sierra R."/>
            <person name="Euteneuer U."/>
            <person name="Pillet L."/>
            <person name="Moustafa A."/>
            <person name="Platzer M."/>
            <person name="Groth M."/>
            <person name="Szafranski K."/>
            <person name="Schliwa M."/>
        </authorList>
    </citation>
    <scope>NUCLEOTIDE SEQUENCE [LARGE SCALE GENOMIC DNA]</scope>
</reference>
<dbReference type="EMBL" id="ASPP01022088">
    <property type="protein sequence ID" value="ETO11752.1"/>
    <property type="molecule type" value="Genomic_DNA"/>
</dbReference>
<comment type="caution">
    <text evidence="2">The sequence shown here is derived from an EMBL/GenBank/DDBJ whole genome shotgun (WGS) entry which is preliminary data.</text>
</comment>
<evidence type="ECO:0000313" key="2">
    <source>
        <dbReference type="EMBL" id="ETO11752.1"/>
    </source>
</evidence>
<proteinExistence type="predicted"/>
<name>X6ME98_RETFI</name>
<feature type="region of interest" description="Disordered" evidence="1">
    <location>
        <begin position="119"/>
        <end position="140"/>
    </location>
</feature>
<dbReference type="AlphaFoldDB" id="X6ME98"/>
<keyword evidence="3" id="KW-1185">Reference proteome</keyword>
<protein>
    <submittedName>
        <fullName evidence="2">Uncharacterized protein</fullName>
    </submittedName>
</protein>
<dbReference type="Proteomes" id="UP000023152">
    <property type="component" value="Unassembled WGS sequence"/>
</dbReference>
<accession>X6ME98</accession>
<gene>
    <name evidence="2" type="ORF">RFI_25624</name>
</gene>